<dbReference type="Proteomes" id="UP000829829">
    <property type="component" value="Chromosome 1"/>
</dbReference>
<keyword evidence="5 9" id="KW-0547">Nucleotide-binding</keyword>
<dbReference type="Gene3D" id="3.30.63.10">
    <property type="entry name" value="Guanylate Kinase phosphate binding domain"/>
    <property type="match status" value="1"/>
</dbReference>
<dbReference type="InterPro" id="IPR027417">
    <property type="entry name" value="P-loop_NTPase"/>
</dbReference>
<dbReference type="InterPro" id="IPR017665">
    <property type="entry name" value="Guanylate_kinase"/>
</dbReference>
<evidence type="ECO:0000256" key="6">
    <source>
        <dbReference type="ARBA" id="ARBA00022777"/>
    </source>
</evidence>
<dbReference type="NCBIfam" id="TIGR03263">
    <property type="entry name" value="guanyl_kin"/>
    <property type="match status" value="1"/>
</dbReference>
<proteinExistence type="inferred from homology"/>
<dbReference type="AlphaFoldDB" id="A0A9Q8VV51"/>
<dbReference type="InterPro" id="IPR008144">
    <property type="entry name" value="Guanylate_kin-like_dom"/>
</dbReference>
<organism evidence="10 11">
    <name type="scientific">Leptospira noguchii</name>
    <dbReference type="NCBI Taxonomy" id="28182"/>
    <lineage>
        <taxon>Bacteria</taxon>
        <taxon>Pseudomonadati</taxon>
        <taxon>Spirochaetota</taxon>
        <taxon>Spirochaetia</taxon>
        <taxon>Leptospirales</taxon>
        <taxon>Leptospiraceae</taxon>
        <taxon>Leptospira</taxon>
    </lineage>
</organism>
<keyword evidence="6 9" id="KW-0418">Kinase</keyword>
<evidence type="ECO:0000256" key="5">
    <source>
        <dbReference type="ARBA" id="ARBA00022741"/>
    </source>
</evidence>
<keyword evidence="7 9" id="KW-0067">ATP-binding</keyword>
<dbReference type="RefSeq" id="WP_082294735.1">
    <property type="nucleotide sequence ID" value="NZ_CP091928.1"/>
</dbReference>
<evidence type="ECO:0000256" key="1">
    <source>
        <dbReference type="ARBA" id="ARBA00005790"/>
    </source>
</evidence>
<comment type="catalytic activity">
    <reaction evidence="9">
        <text>GMP + ATP = GDP + ADP</text>
        <dbReference type="Rhea" id="RHEA:20780"/>
        <dbReference type="ChEBI" id="CHEBI:30616"/>
        <dbReference type="ChEBI" id="CHEBI:58115"/>
        <dbReference type="ChEBI" id="CHEBI:58189"/>
        <dbReference type="ChEBI" id="CHEBI:456216"/>
        <dbReference type="EC" id="2.7.4.8"/>
    </reaction>
</comment>
<dbReference type="GO" id="GO:0005829">
    <property type="term" value="C:cytosol"/>
    <property type="evidence" value="ECO:0007669"/>
    <property type="project" value="TreeGrafter"/>
</dbReference>
<dbReference type="SMART" id="SM00072">
    <property type="entry name" value="GuKc"/>
    <property type="match status" value="1"/>
</dbReference>
<feature type="binding site" evidence="9">
    <location>
        <begin position="11"/>
        <end position="18"/>
    </location>
    <ligand>
        <name>ATP</name>
        <dbReference type="ChEBI" id="CHEBI:30616"/>
    </ligand>
</feature>
<dbReference type="HAMAP" id="MF_00328">
    <property type="entry name" value="Guanylate_kinase"/>
    <property type="match status" value="1"/>
</dbReference>
<dbReference type="SUPFAM" id="SSF52540">
    <property type="entry name" value="P-loop containing nucleoside triphosphate hydrolases"/>
    <property type="match status" value="1"/>
</dbReference>
<dbReference type="PANTHER" id="PTHR23117">
    <property type="entry name" value="GUANYLATE KINASE-RELATED"/>
    <property type="match status" value="1"/>
</dbReference>
<evidence type="ECO:0000313" key="11">
    <source>
        <dbReference type="Proteomes" id="UP000829829"/>
    </source>
</evidence>
<dbReference type="EMBL" id="CP091957">
    <property type="protein sequence ID" value="UOG58276.1"/>
    <property type="molecule type" value="Genomic_DNA"/>
</dbReference>
<dbReference type="CDD" id="cd00071">
    <property type="entry name" value="GMPK"/>
    <property type="match status" value="1"/>
</dbReference>
<evidence type="ECO:0000256" key="8">
    <source>
        <dbReference type="ARBA" id="ARBA00030128"/>
    </source>
</evidence>
<keyword evidence="4 9" id="KW-0808">Transferase</keyword>
<dbReference type="PANTHER" id="PTHR23117:SF13">
    <property type="entry name" value="GUANYLATE KINASE"/>
    <property type="match status" value="1"/>
</dbReference>
<dbReference type="InterPro" id="IPR008145">
    <property type="entry name" value="GK/Ca_channel_bsu"/>
</dbReference>
<dbReference type="InterPro" id="IPR020590">
    <property type="entry name" value="Guanylate_kinase_CS"/>
</dbReference>
<dbReference type="Pfam" id="PF00625">
    <property type="entry name" value="Guanylate_kin"/>
    <property type="match status" value="1"/>
</dbReference>
<dbReference type="NCBIfam" id="NF011324">
    <property type="entry name" value="PRK14737.1"/>
    <property type="match status" value="1"/>
</dbReference>
<dbReference type="FunFam" id="3.30.63.10:FF:000002">
    <property type="entry name" value="Guanylate kinase 1"/>
    <property type="match status" value="1"/>
</dbReference>
<gene>
    <name evidence="9" type="primary">gmk</name>
    <name evidence="10" type="ORF">MAL03_06615</name>
</gene>
<protein>
    <recommendedName>
        <fullName evidence="3 9">Guanylate kinase</fullName>
        <ecNumber evidence="2 9">2.7.4.8</ecNumber>
    </recommendedName>
    <alternativeName>
        <fullName evidence="8 9">GMP kinase</fullName>
    </alternativeName>
</protein>
<name>A0A9Q8VV51_9LEPT</name>
<comment type="subcellular location">
    <subcellularLocation>
        <location evidence="9">Cytoplasm</location>
    </subcellularLocation>
</comment>
<keyword evidence="9" id="KW-0963">Cytoplasm</keyword>
<dbReference type="EC" id="2.7.4.8" evidence="2 9"/>
<evidence type="ECO:0000256" key="2">
    <source>
        <dbReference type="ARBA" id="ARBA00012961"/>
    </source>
</evidence>
<dbReference type="PROSITE" id="PS50052">
    <property type="entry name" value="GUANYLATE_KINASE_2"/>
    <property type="match status" value="1"/>
</dbReference>
<dbReference type="GO" id="GO:0004385">
    <property type="term" value="F:GMP kinase activity"/>
    <property type="evidence" value="ECO:0007669"/>
    <property type="project" value="UniProtKB-UniRule"/>
</dbReference>
<reference evidence="10" key="1">
    <citation type="submission" date="2022-02" db="EMBL/GenBank/DDBJ databases">
        <title>The genetically variable rfb locus in Leptospira is a mobile cassette and a molecular signature of serovar identity.</title>
        <authorList>
            <person name="Nieves C."/>
            <person name="Vincent A.T."/>
            <person name="Zarantonelli L."/>
            <person name="Picardeau M."/>
            <person name="Veyrier F.J."/>
            <person name="Buschiazzo A."/>
        </authorList>
    </citation>
    <scope>NUCLEOTIDE SEQUENCE</scope>
    <source>
        <strain evidence="10">IP1512017</strain>
    </source>
</reference>
<evidence type="ECO:0000256" key="4">
    <source>
        <dbReference type="ARBA" id="ARBA00022679"/>
    </source>
</evidence>
<evidence type="ECO:0000256" key="7">
    <source>
        <dbReference type="ARBA" id="ARBA00022840"/>
    </source>
</evidence>
<dbReference type="Gene3D" id="3.40.50.300">
    <property type="entry name" value="P-loop containing nucleotide triphosphate hydrolases"/>
    <property type="match status" value="1"/>
</dbReference>
<dbReference type="GO" id="GO:0005524">
    <property type="term" value="F:ATP binding"/>
    <property type="evidence" value="ECO:0007669"/>
    <property type="project" value="UniProtKB-UniRule"/>
</dbReference>
<evidence type="ECO:0000313" key="10">
    <source>
        <dbReference type="EMBL" id="UOG58276.1"/>
    </source>
</evidence>
<dbReference type="PROSITE" id="PS00856">
    <property type="entry name" value="GUANYLATE_KINASE_1"/>
    <property type="match status" value="1"/>
</dbReference>
<evidence type="ECO:0000256" key="3">
    <source>
        <dbReference type="ARBA" id="ARBA00016296"/>
    </source>
</evidence>
<comment type="function">
    <text evidence="9">Essential for recycling GMP and indirectly, cGMP.</text>
</comment>
<evidence type="ECO:0000256" key="9">
    <source>
        <dbReference type="HAMAP-Rule" id="MF_00328"/>
    </source>
</evidence>
<accession>A0A9Q8VV51</accession>
<sequence length="195" mass="22244">MNSPKLFVLSSVAGGGKSTLIQKLREKHPEILFSVSCTTRLPRPGDKEGITYFFLTKEEFEKGISKSAFLEWALVHDQYYGTPLKFIEEAFQKGSSVIMDIDVQGAKIIKDKLPDKIVTIFILPPNEVEWERRLRGRGTDSEESILKRIRNGKLELERQSEFDFKIVNDNLDHALAELEGIILKSESRSTTKEIK</sequence>
<comment type="similarity">
    <text evidence="1 9">Belongs to the guanylate kinase family.</text>
</comment>